<organism evidence="3 4">
    <name type="scientific">Ciona savignyi</name>
    <name type="common">Pacific transparent sea squirt</name>
    <dbReference type="NCBI Taxonomy" id="51511"/>
    <lineage>
        <taxon>Eukaryota</taxon>
        <taxon>Metazoa</taxon>
        <taxon>Chordata</taxon>
        <taxon>Tunicata</taxon>
        <taxon>Ascidiacea</taxon>
        <taxon>Phlebobranchia</taxon>
        <taxon>Cionidae</taxon>
        <taxon>Ciona</taxon>
    </lineage>
</organism>
<reference evidence="3" key="3">
    <citation type="submission" date="2025-09" db="UniProtKB">
        <authorList>
            <consortium name="Ensembl"/>
        </authorList>
    </citation>
    <scope>IDENTIFICATION</scope>
</reference>
<dbReference type="InParanoid" id="H2YEY9"/>
<protein>
    <recommendedName>
        <fullName evidence="5">Protocadherin domain-containing protein</fullName>
    </recommendedName>
</protein>
<feature type="compositionally biased region" description="Low complexity" evidence="1">
    <location>
        <begin position="163"/>
        <end position="172"/>
    </location>
</feature>
<keyword evidence="2" id="KW-0472">Membrane</keyword>
<keyword evidence="4" id="KW-1185">Reference proteome</keyword>
<evidence type="ECO:0008006" key="5">
    <source>
        <dbReference type="Google" id="ProtNLM"/>
    </source>
</evidence>
<proteinExistence type="predicted"/>
<dbReference type="AlphaFoldDB" id="H2YEY9"/>
<keyword evidence="2" id="KW-0812">Transmembrane</keyword>
<evidence type="ECO:0000256" key="2">
    <source>
        <dbReference type="SAM" id="Phobius"/>
    </source>
</evidence>
<feature type="region of interest" description="Disordered" evidence="1">
    <location>
        <begin position="162"/>
        <end position="190"/>
    </location>
</feature>
<feature type="transmembrane region" description="Helical" evidence="2">
    <location>
        <begin position="35"/>
        <end position="58"/>
    </location>
</feature>
<evidence type="ECO:0000256" key="1">
    <source>
        <dbReference type="SAM" id="MobiDB-lite"/>
    </source>
</evidence>
<dbReference type="HOGENOM" id="CLU_828895_0_0_1"/>
<dbReference type="STRING" id="51511.ENSCSAVP00000003887"/>
<name>H2YEY9_CIOSA</name>
<evidence type="ECO:0000313" key="4">
    <source>
        <dbReference type="Proteomes" id="UP000007875"/>
    </source>
</evidence>
<reference evidence="4" key="1">
    <citation type="submission" date="2003-08" db="EMBL/GenBank/DDBJ databases">
        <authorList>
            <person name="Birren B."/>
            <person name="Nusbaum C."/>
            <person name="Abebe A."/>
            <person name="Abouelleil A."/>
            <person name="Adekoya E."/>
            <person name="Ait-zahra M."/>
            <person name="Allen N."/>
            <person name="Allen T."/>
            <person name="An P."/>
            <person name="Anderson M."/>
            <person name="Anderson S."/>
            <person name="Arachchi H."/>
            <person name="Armbruster J."/>
            <person name="Bachantsang P."/>
            <person name="Baldwin J."/>
            <person name="Barry A."/>
            <person name="Bayul T."/>
            <person name="Blitshsteyn B."/>
            <person name="Bloom T."/>
            <person name="Blye J."/>
            <person name="Boguslavskiy L."/>
            <person name="Borowsky M."/>
            <person name="Boukhgalter B."/>
            <person name="Brunache A."/>
            <person name="Butler J."/>
            <person name="Calixte N."/>
            <person name="Calvo S."/>
            <person name="Camarata J."/>
            <person name="Campo K."/>
            <person name="Chang J."/>
            <person name="Cheshatsang Y."/>
            <person name="Citroen M."/>
            <person name="Collymore A."/>
            <person name="Considine T."/>
            <person name="Cook A."/>
            <person name="Cooke P."/>
            <person name="Corum B."/>
            <person name="Cuomo C."/>
            <person name="David R."/>
            <person name="Dawoe T."/>
            <person name="Degray S."/>
            <person name="Dodge S."/>
            <person name="Dooley K."/>
            <person name="Dorje P."/>
            <person name="Dorjee K."/>
            <person name="Dorris L."/>
            <person name="Duffey N."/>
            <person name="Dupes A."/>
            <person name="Elkins T."/>
            <person name="Engels R."/>
            <person name="Erickson J."/>
            <person name="Farina A."/>
            <person name="Faro S."/>
            <person name="Ferreira P."/>
            <person name="Fischer H."/>
            <person name="Fitzgerald M."/>
            <person name="Foley K."/>
            <person name="Gage D."/>
            <person name="Galagan J."/>
            <person name="Gearin G."/>
            <person name="Gnerre S."/>
            <person name="Gnirke A."/>
            <person name="Goyette A."/>
            <person name="Graham J."/>
            <person name="Grandbois E."/>
            <person name="Gyaltsen K."/>
            <person name="Hafez N."/>
            <person name="Hagopian D."/>
            <person name="Hagos B."/>
            <person name="Hall J."/>
            <person name="Hatcher B."/>
            <person name="Heller A."/>
            <person name="Higgins H."/>
            <person name="Honan T."/>
            <person name="Horn A."/>
            <person name="Houde N."/>
            <person name="Hughes L."/>
            <person name="Hulme W."/>
            <person name="Husby E."/>
            <person name="Iliev I."/>
            <person name="Jaffe D."/>
            <person name="Jones C."/>
            <person name="Kamal M."/>
            <person name="Kamat A."/>
            <person name="Kamvysselis M."/>
            <person name="Karlsson E."/>
            <person name="Kells C."/>
            <person name="Kieu A."/>
            <person name="Kisner P."/>
            <person name="Kodira C."/>
            <person name="Kulbokas E."/>
            <person name="Labutti K."/>
            <person name="Lama D."/>
            <person name="Landers T."/>
            <person name="Leger J."/>
            <person name="Levine S."/>
            <person name="Lewis D."/>
            <person name="Lewis T."/>
            <person name="Lindblad-toh K."/>
            <person name="Liu X."/>
            <person name="Lokyitsang T."/>
            <person name="Lokyitsang Y."/>
            <person name="Lucien O."/>
            <person name="Lui A."/>
            <person name="Ma L.J."/>
            <person name="Mabbitt R."/>
            <person name="Macdonald J."/>
            <person name="Maclean C."/>
            <person name="Major J."/>
            <person name="Manning J."/>
            <person name="Marabella R."/>
            <person name="Maru K."/>
            <person name="Matthews C."/>
            <person name="Mauceli E."/>
            <person name="Mccarthy M."/>
            <person name="Mcdonough S."/>
            <person name="Mcghee T."/>
            <person name="Meldrim J."/>
            <person name="Meneus L."/>
            <person name="Mesirov J."/>
            <person name="Mihalev A."/>
            <person name="Mihova T."/>
            <person name="Mikkelsen T."/>
            <person name="Mlenga V."/>
            <person name="Moru K."/>
            <person name="Mozes J."/>
            <person name="Mulrain L."/>
            <person name="Munson G."/>
            <person name="Naylor J."/>
            <person name="Newes C."/>
            <person name="Nguyen C."/>
            <person name="Nguyen N."/>
            <person name="Nguyen T."/>
            <person name="Nicol R."/>
            <person name="Nielsen C."/>
            <person name="Nizzari M."/>
            <person name="Norbu C."/>
            <person name="Norbu N."/>
            <person name="O'donnell P."/>
            <person name="Okoawo O."/>
            <person name="O'leary S."/>
            <person name="Omotosho B."/>
            <person name="O'neill K."/>
            <person name="Osman S."/>
            <person name="Parker S."/>
            <person name="Perrin D."/>
            <person name="Phunkhang P."/>
            <person name="Piqani B."/>
            <person name="Purcell S."/>
            <person name="Rachupka T."/>
            <person name="Ramasamy U."/>
            <person name="Rameau R."/>
            <person name="Ray V."/>
            <person name="Raymond C."/>
            <person name="Retta R."/>
            <person name="Richardson S."/>
            <person name="Rise C."/>
            <person name="Rodriguez J."/>
            <person name="Rogers J."/>
            <person name="Rogov P."/>
            <person name="Rutman M."/>
            <person name="Schupbach R."/>
            <person name="Seaman C."/>
            <person name="Settipalli S."/>
            <person name="Sharpe T."/>
            <person name="Sheridan J."/>
            <person name="Sherpa N."/>
            <person name="Shi J."/>
            <person name="Smirnov S."/>
            <person name="Smith C."/>
            <person name="Sougnez C."/>
            <person name="Spencer B."/>
            <person name="Stalker J."/>
            <person name="Stange-thomann N."/>
            <person name="Stavropoulos S."/>
            <person name="Stetson K."/>
            <person name="Stone C."/>
            <person name="Stone S."/>
            <person name="Stubbs M."/>
            <person name="Talamas J."/>
            <person name="Tchuinga P."/>
            <person name="Tenzing P."/>
            <person name="Tesfaye S."/>
            <person name="Theodore J."/>
            <person name="Thoulutsang Y."/>
            <person name="Topham K."/>
            <person name="Towey S."/>
            <person name="Tsamla T."/>
            <person name="Tsomo N."/>
            <person name="Vallee D."/>
            <person name="Vassiliev H."/>
            <person name="Venkataraman V."/>
            <person name="Vinson J."/>
            <person name="Vo A."/>
            <person name="Wade C."/>
            <person name="Wang S."/>
            <person name="Wangchuk T."/>
            <person name="Wangdi T."/>
            <person name="Whittaker C."/>
            <person name="Wilkinson J."/>
            <person name="Wu Y."/>
            <person name="Wyman D."/>
            <person name="Yadav S."/>
            <person name="Yang S."/>
            <person name="Yang X."/>
            <person name="Yeager S."/>
            <person name="Yee E."/>
            <person name="Young G."/>
            <person name="Zainoun J."/>
            <person name="Zembeck L."/>
            <person name="Zimmer A."/>
            <person name="Zody M."/>
            <person name="Lander E."/>
        </authorList>
    </citation>
    <scope>NUCLEOTIDE SEQUENCE [LARGE SCALE GENOMIC DNA]</scope>
</reference>
<keyword evidence="2" id="KW-1133">Transmembrane helix</keyword>
<dbReference type="Ensembl" id="ENSCSAVT00000003945.1">
    <property type="protein sequence ID" value="ENSCSAVP00000003887.1"/>
    <property type="gene ID" value="ENSCSAVG00000002295.1"/>
</dbReference>
<sequence>MQSIRTLKVMVTASKTLPKVLSNSQEENSWAGSSLVIIIAAFSSAMVLLIVVVIIIVVRCKRENKAVRTYECKGKQSDTNRHDQFCEIKGTNHRKNLSVDSNQVIWKPALNVRRPSTNYDSNSEVTSLSHNMASTAQHYAAPTVSGPTPCVAPYHTEKNLVPTSTASHSSAQSHHDVDSGRGDSDQDLGVSDVTFDRGYVPARNEIQQTNVSASRCNEQCLLYGHSDACWMPMVEQEPEFKQRSIYPTTSSPYEKHTASQQYMSSCLEPIPEKSQIQSDWSQMDSDSNLSSIYSNVQPSHRRDDYIKIAGGRNISPSFRIDLTNSITQGYKTELL</sequence>
<reference evidence="3" key="2">
    <citation type="submission" date="2025-08" db="UniProtKB">
        <authorList>
            <consortium name="Ensembl"/>
        </authorList>
    </citation>
    <scope>IDENTIFICATION</scope>
</reference>
<evidence type="ECO:0000313" key="3">
    <source>
        <dbReference type="Ensembl" id="ENSCSAVP00000003887.1"/>
    </source>
</evidence>
<feature type="compositionally biased region" description="Basic and acidic residues" evidence="1">
    <location>
        <begin position="173"/>
        <end position="184"/>
    </location>
</feature>
<accession>H2YEY9</accession>
<dbReference type="Proteomes" id="UP000007875">
    <property type="component" value="Unassembled WGS sequence"/>
</dbReference>